<keyword evidence="3" id="KW-1185">Reference proteome</keyword>
<dbReference type="EMBL" id="JAAALK010000079">
    <property type="protein sequence ID" value="KAG8097146.1"/>
    <property type="molecule type" value="Genomic_DNA"/>
</dbReference>
<organism evidence="2 3">
    <name type="scientific">Zizania palustris</name>
    <name type="common">Northern wild rice</name>
    <dbReference type="NCBI Taxonomy" id="103762"/>
    <lineage>
        <taxon>Eukaryota</taxon>
        <taxon>Viridiplantae</taxon>
        <taxon>Streptophyta</taxon>
        <taxon>Embryophyta</taxon>
        <taxon>Tracheophyta</taxon>
        <taxon>Spermatophyta</taxon>
        <taxon>Magnoliopsida</taxon>
        <taxon>Liliopsida</taxon>
        <taxon>Poales</taxon>
        <taxon>Poaceae</taxon>
        <taxon>BOP clade</taxon>
        <taxon>Oryzoideae</taxon>
        <taxon>Oryzeae</taxon>
        <taxon>Zizaniinae</taxon>
        <taxon>Zizania</taxon>
    </lineage>
</organism>
<protein>
    <submittedName>
        <fullName evidence="2">Uncharacterized protein</fullName>
    </submittedName>
</protein>
<feature type="region of interest" description="Disordered" evidence="1">
    <location>
        <begin position="55"/>
        <end position="78"/>
    </location>
</feature>
<reference evidence="2" key="2">
    <citation type="submission" date="2021-02" db="EMBL/GenBank/DDBJ databases">
        <authorList>
            <person name="Kimball J.A."/>
            <person name="Haas M.W."/>
            <person name="Macchietto M."/>
            <person name="Kono T."/>
            <person name="Duquette J."/>
            <person name="Shao M."/>
        </authorList>
    </citation>
    <scope>NUCLEOTIDE SEQUENCE</scope>
    <source>
        <tissue evidence="2">Fresh leaf tissue</tissue>
    </source>
</reference>
<accession>A0A8J5WWW3</accession>
<dbReference type="AlphaFoldDB" id="A0A8J5WWW3"/>
<reference evidence="2" key="1">
    <citation type="journal article" date="2021" name="bioRxiv">
        <title>Whole Genome Assembly and Annotation of Northern Wild Rice, Zizania palustris L., Supports a Whole Genome Duplication in the Zizania Genus.</title>
        <authorList>
            <person name="Haas M."/>
            <person name="Kono T."/>
            <person name="Macchietto M."/>
            <person name="Millas R."/>
            <person name="McGilp L."/>
            <person name="Shao M."/>
            <person name="Duquette J."/>
            <person name="Hirsch C.N."/>
            <person name="Kimball J."/>
        </authorList>
    </citation>
    <scope>NUCLEOTIDE SEQUENCE</scope>
    <source>
        <tissue evidence="2">Fresh leaf tissue</tissue>
    </source>
</reference>
<evidence type="ECO:0000313" key="2">
    <source>
        <dbReference type="EMBL" id="KAG8097146.1"/>
    </source>
</evidence>
<comment type="caution">
    <text evidence="2">The sequence shown here is derived from an EMBL/GenBank/DDBJ whole genome shotgun (WGS) entry which is preliminary data.</text>
</comment>
<evidence type="ECO:0000256" key="1">
    <source>
        <dbReference type="SAM" id="MobiDB-lite"/>
    </source>
</evidence>
<gene>
    <name evidence="2" type="ORF">GUJ93_ZPchr0013g35144</name>
</gene>
<dbReference type="Proteomes" id="UP000729402">
    <property type="component" value="Unassembled WGS sequence"/>
</dbReference>
<proteinExistence type="predicted"/>
<evidence type="ECO:0000313" key="3">
    <source>
        <dbReference type="Proteomes" id="UP000729402"/>
    </source>
</evidence>
<name>A0A8J5WWW3_ZIZPA</name>
<sequence length="78" mass="8862">MLECESVTVNRFKSATVQHSTRTEGKHGTHDSLVRIHHTWEAGGHCHRPAKVKEFVNEEDQQEQRIGKNRREAEAGTG</sequence>